<dbReference type="EMBL" id="GGEC01065178">
    <property type="protein sequence ID" value="MBX45662.1"/>
    <property type="molecule type" value="Transcribed_RNA"/>
</dbReference>
<proteinExistence type="predicted"/>
<protein>
    <submittedName>
        <fullName evidence="1">Uncharacterized protein</fullName>
    </submittedName>
</protein>
<dbReference type="AlphaFoldDB" id="A0A2P2NT16"/>
<name>A0A2P2NT16_RHIMU</name>
<organism evidence="1">
    <name type="scientific">Rhizophora mucronata</name>
    <name type="common">Asiatic mangrove</name>
    <dbReference type="NCBI Taxonomy" id="61149"/>
    <lineage>
        <taxon>Eukaryota</taxon>
        <taxon>Viridiplantae</taxon>
        <taxon>Streptophyta</taxon>
        <taxon>Embryophyta</taxon>
        <taxon>Tracheophyta</taxon>
        <taxon>Spermatophyta</taxon>
        <taxon>Magnoliopsida</taxon>
        <taxon>eudicotyledons</taxon>
        <taxon>Gunneridae</taxon>
        <taxon>Pentapetalae</taxon>
        <taxon>rosids</taxon>
        <taxon>fabids</taxon>
        <taxon>Malpighiales</taxon>
        <taxon>Rhizophoraceae</taxon>
        <taxon>Rhizophora</taxon>
    </lineage>
</organism>
<accession>A0A2P2NT16</accession>
<sequence length="47" mass="5918">MVLLCFHFVNQLMNRLRLFTRLLYKNNPLNYKFGEHRLFIRLLFVQF</sequence>
<reference evidence="1" key="1">
    <citation type="submission" date="2018-02" db="EMBL/GenBank/DDBJ databases">
        <title>Rhizophora mucronata_Transcriptome.</title>
        <authorList>
            <person name="Meera S.P."/>
            <person name="Sreeshan A."/>
            <person name="Augustine A."/>
        </authorList>
    </citation>
    <scope>NUCLEOTIDE SEQUENCE</scope>
    <source>
        <tissue evidence="1">Leaf</tissue>
    </source>
</reference>
<evidence type="ECO:0000313" key="1">
    <source>
        <dbReference type="EMBL" id="MBX45662.1"/>
    </source>
</evidence>